<proteinExistence type="predicted"/>
<dbReference type="RefSeq" id="WP_024882396.1">
    <property type="nucleotide sequence ID" value="NZ_VJMF01000078.1"/>
</dbReference>
<dbReference type="Proteomes" id="UP000316781">
    <property type="component" value="Unassembled WGS sequence"/>
</dbReference>
<reference evidence="1 2" key="1">
    <citation type="submission" date="2019-07" db="EMBL/GenBank/DDBJ databases">
        <title>Ln-dependent methylotrophs.</title>
        <authorList>
            <person name="Tani A."/>
        </authorList>
    </citation>
    <scope>NUCLEOTIDE SEQUENCE [LARGE SCALE GENOMIC DNA]</scope>
    <source>
        <strain evidence="1 2">SM89A</strain>
    </source>
</reference>
<protein>
    <submittedName>
        <fullName evidence="1">Uncharacterized protein</fullName>
    </submittedName>
</protein>
<accession>A0A549SH84</accession>
<comment type="caution">
    <text evidence="1">The sequence shown here is derived from an EMBL/GenBank/DDBJ whole genome shotgun (WGS) entry which is preliminary data.</text>
</comment>
<dbReference type="AlphaFoldDB" id="A0A549SH84"/>
<organism evidence="1 2">
    <name type="scientific">Methylosinus sporium</name>
    <dbReference type="NCBI Taxonomy" id="428"/>
    <lineage>
        <taxon>Bacteria</taxon>
        <taxon>Pseudomonadati</taxon>
        <taxon>Pseudomonadota</taxon>
        <taxon>Alphaproteobacteria</taxon>
        <taxon>Hyphomicrobiales</taxon>
        <taxon>Methylocystaceae</taxon>
        <taxon>Methylosinus</taxon>
    </lineage>
</organism>
<evidence type="ECO:0000313" key="2">
    <source>
        <dbReference type="Proteomes" id="UP000316781"/>
    </source>
</evidence>
<name>A0A549SH84_METSR</name>
<dbReference type="EMBL" id="VJMF01000078">
    <property type="protein sequence ID" value="TRL28998.1"/>
    <property type="molecule type" value="Genomic_DNA"/>
</dbReference>
<sequence>MAIQYAKTGKIIPKRFTLEEIEEASELMQGFCVACGAVRECCEPDARRYECEDCGKRHVYGAEEIMLMGLVVES</sequence>
<evidence type="ECO:0000313" key="1">
    <source>
        <dbReference type="EMBL" id="TRL28998.1"/>
    </source>
</evidence>
<gene>
    <name evidence="1" type="ORF">FM996_18165</name>
</gene>